<dbReference type="AlphaFoldDB" id="A0A7C1SP07"/>
<evidence type="ECO:0000313" key="2">
    <source>
        <dbReference type="EMBL" id="HEB13672.1"/>
    </source>
</evidence>
<feature type="transmembrane region" description="Helical" evidence="1">
    <location>
        <begin position="7"/>
        <end position="30"/>
    </location>
</feature>
<keyword evidence="1" id="KW-1133">Transmembrane helix</keyword>
<dbReference type="Proteomes" id="UP000885695">
    <property type="component" value="Unassembled WGS sequence"/>
</dbReference>
<accession>A0A7C1SP07</accession>
<protein>
    <submittedName>
        <fullName evidence="2">Uncharacterized protein</fullName>
    </submittedName>
</protein>
<gene>
    <name evidence="2" type="ORF">ENI13_01685</name>
</gene>
<keyword evidence="1" id="KW-0812">Transmembrane</keyword>
<feature type="transmembrane region" description="Helical" evidence="1">
    <location>
        <begin position="82"/>
        <end position="104"/>
    </location>
</feature>
<sequence>MTTEKIIGILLLVAGLVLIAYTLFLSFTFFTGSAIPPEIFMVPITKSSAALEAFSLDNIPELLESQLENLLPSGAIPRMLNFGLWSVFAGILIFTGTQISSLGIKLMRK</sequence>
<dbReference type="EMBL" id="DRHL01000095">
    <property type="protein sequence ID" value="HEB13672.1"/>
    <property type="molecule type" value="Genomic_DNA"/>
</dbReference>
<proteinExistence type="predicted"/>
<name>A0A7C1SP07_UNCC3</name>
<evidence type="ECO:0000256" key="1">
    <source>
        <dbReference type="SAM" id="Phobius"/>
    </source>
</evidence>
<reference evidence="2" key="1">
    <citation type="journal article" date="2020" name="mSystems">
        <title>Genome- and Community-Level Interaction Insights into Carbon Utilization and Element Cycling Functions of Hydrothermarchaeota in Hydrothermal Sediment.</title>
        <authorList>
            <person name="Zhou Z."/>
            <person name="Liu Y."/>
            <person name="Xu W."/>
            <person name="Pan J."/>
            <person name="Luo Z.H."/>
            <person name="Li M."/>
        </authorList>
    </citation>
    <scope>NUCLEOTIDE SEQUENCE [LARGE SCALE GENOMIC DNA]</scope>
    <source>
        <strain evidence="2">HyVt-369</strain>
    </source>
</reference>
<organism evidence="2">
    <name type="scientific">candidate division CPR3 bacterium</name>
    <dbReference type="NCBI Taxonomy" id="2268181"/>
    <lineage>
        <taxon>Bacteria</taxon>
        <taxon>Bacteria division CPR3</taxon>
    </lineage>
</organism>
<comment type="caution">
    <text evidence="2">The sequence shown here is derived from an EMBL/GenBank/DDBJ whole genome shotgun (WGS) entry which is preliminary data.</text>
</comment>
<keyword evidence="1" id="KW-0472">Membrane</keyword>